<feature type="compositionally biased region" description="Basic and acidic residues" evidence="1">
    <location>
        <begin position="1"/>
        <end position="13"/>
    </location>
</feature>
<dbReference type="AlphaFoldDB" id="A0A1I1E4A9"/>
<name>A0A1I1E4A9_9RHOB</name>
<evidence type="ECO:0000313" key="4">
    <source>
        <dbReference type="Proteomes" id="UP000198728"/>
    </source>
</evidence>
<reference evidence="3 4" key="1">
    <citation type="submission" date="2016-10" db="EMBL/GenBank/DDBJ databases">
        <authorList>
            <person name="de Groot N.N."/>
        </authorList>
    </citation>
    <scope>NUCLEOTIDE SEQUENCE [LARGE SCALE GENOMIC DNA]</scope>
    <source>
        <strain evidence="3 4">DSM 19548</strain>
    </source>
</reference>
<evidence type="ECO:0000313" key="3">
    <source>
        <dbReference type="EMBL" id="SFB81954.1"/>
    </source>
</evidence>
<keyword evidence="4" id="KW-1185">Reference proteome</keyword>
<keyword evidence="2" id="KW-1133">Transmembrane helix</keyword>
<evidence type="ECO:0000256" key="2">
    <source>
        <dbReference type="SAM" id="Phobius"/>
    </source>
</evidence>
<keyword evidence="2" id="KW-0812">Transmembrane</keyword>
<dbReference type="EMBL" id="FOLG01000001">
    <property type="protein sequence ID" value="SFB81954.1"/>
    <property type="molecule type" value="Genomic_DNA"/>
</dbReference>
<feature type="region of interest" description="Disordered" evidence="1">
    <location>
        <begin position="1"/>
        <end position="39"/>
    </location>
</feature>
<organism evidence="3 4">
    <name type="scientific">Tropicimonas isoalkanivorans</name>
    <dbReference type="NCBI Taxonomy" id="441112"/>
    <lineage>
        <taxon>Bacteria</taxon>
        <taxon>Pseudomonadati</taxon>
        <taxon>Pseudomonadota</taxon>
        <taxon>Alphaproteobacteria</taxon>
        <taxon>Rhodobacterales</taxon>
        <taxon>Roseobacteraceae</taxon>
        <taxon>Tropicimonas</taxon>
    </lineage>
</organism>
<proteinExistence type="predicted"/>
<feature type="transmembrane region" description="Helical" evidence="2">
    <location>
        <begin position="83"/>
        <end position="105"/>
    </location>
</feature>
<dbReference type="Proteomes" id="UP000198728">
    <property type="component" value="Unassembled WGS sequence"/>
</dbReference>
<keyword evidence="2" id="KW-0472">Membrane</keyword>
<accession>A0A1I1E4A9</accession>
<sequence>MNREFERSDKRDISGGTPNFRTFNSGMISTSDFQSSPANAKPARSVLERVLLPMLVAATAFLGVLLCLATYEFGTNTNAVPFAIGNWVTAIAACILIILGVLAIFSDSSAS</sequence>
<feature type="transmembrane region" description="Helical" evidence="2">
    <location>
        <begin position="50"/>
        <end position="71"/>
    </location>
</feature>
<gene>
    <name evidence="3" type="ORF">SAMN04488094_101629</name>
</gene>
<evidence type="ECO:0000256" key="1">
    <source>
        <dbReference type="SAM" id="MobiDB-lite"/>
    </source>
</evidence>
<protein>
    <submittedName>
        <fullName evidence="3">Uncharacterized protein</fullName>
    </submittedName>
</protein>
<feature type="compositionally biased region" description="Polar residues" evidence="1">
    <location>
        <begin position="16"/>
        <end position="38"/>
    </location>
</feature>